<accession>A0A397V3N7</accession>
<dbReference type="EMBL" id="QKWP01000691">
    <property type="protein sequence ID" value="RIB16228.1"/>
    <property type="molecule type" value="Genomic_DNA"/>
</dbReference>
<feature type="compositionally biased region" description="Polar residues" evidence="1">
    <location>
        <begin position="29"/>
        <end position="45"/>
    </location>
</feature>
<gene>
    <name evidence="2" type="ORF">C2G38_2038730</name>
</gene>
<sequence length="173" mass="19759">MACNLSDKASKEELSERLHAYFEKRKGKQPSTFVKKTVSETNSDNKNPKMDTGIDYGDDFDAEGFVDLEGDDIDVELQEADGKIREKFAARFPGKRKVESVPVNIFLSTLSNLEKKLNKSFSALNSEIEEREALDAAWLKPRSESDWTELSECYLVLSGKILWILKMKWKLMP</sequence>
<keyword evidence="3" id="KW-1185">Reference proteome</keyword>
<protein>
    <submittedName>
        <fullName evidence="2">Uncharacterized protein</fullName>
    </submittedName>
</protein>
<dbReference type="AlphaFoldDB" id="A0A397V3N7"/>
<reference evidence="2 3" key="1">
    <citation type="submission" date="2018-06" db="EMBL/GenBank/DDBJ databases">
        <title>Comparative genomics reveals the genomic features of Rhizophagus irregularis, R. cerebriforme, R. diaphanum and Gigaspora rosea, and their symbiotic lifestyle signature.</title>
        <authorList>
            <person name="Morin E."/>
            <person name="San Clemente H."/>
            <person name="Chen E.C.H."/>
            <person name="De La Providencia I."/>
            <person name="Hainaut M."/>
            <person name="Kuo A."/>
            <person name="Kohler A."/>
            <person name="Murat C."/>
            <person name="Tang N."/>
            <person name="Roy S."/>
            <person name="Loubradou J."/>
            <person name="Henrissat B."/>
            <person name="Grigoriev I.V."/>
            <person name="Corradi N."/>
            <person name="Roux C."/>
            <person name="Martin F.M."/>
        </authorList>
    </citation>
    <scope>NUCLEOTIDE SEQUENCE [LARGE SCALE GENOMIC DNA]</scope>
    <source>
        <strain evidence="2 3">DAOM 194757</strain>
    </source>
</reference>
<evidence type="ECO:0000313" key="3">
    <source>
        <dbReference type="Proteomes" id="UP000266673"/>
    </source>
</evidence>
<proteinExistence type="predicted"/>
<comment type="caution">
    <text evidence="2">The sequence shown here is derived from an EMBL/GenBank/DDBJ whole genome shotgun (WGS) entry which is preliminary data.</text>
</comment>
<name>A0A397V3N7_9GLOM</name>
<evidence type="ECO:0000256" key="1">
    <source>
        <dbReference type="SAM" id="MobiDB-lite"/>
    </source>
</evidence>
<feature type="region of interest" description="Disordered" evidence="1">
    <location>
        <begin position="22"/>
        <end position="54"/>
    </location>
</feature>
<evidence type="ECO:0000313" key="2">
    <source>
        <dbReference type="EMBL" id="RIB16228.1"/>
    </source>
</evidence>
<dbReference type="Proteomes" id="UP000266673">
    <property type="component" value="Unassembled WGS sequence"/>
</dbReference>
<organism evidence="2 3">
    <name type="scientific">Gigaspora rosea</name>
    <dbReference type="NCBI Taxonomy" id="44941"/>
    <lineage>
        <taxon>Eukaryota</taxon>
        <taxon>Fungi</taxon>
        <taxon>Fungi incertae sedis</taxon>
        <taxon>Mucoromycota</taxon>
        <taxon>Glomeromycotina</taxon>
        <taxon>Glomeromycetes</taxon>
        <taxon>Diversisporales</taxon>
        <taxon>Gigasporaceae</taxon>
        <taxon>Gigaspora</taxon>
    </lineage>
</organism>